<dbReference type="Proteomes" id="UP000596739">
    <property type="component" value="Unassembled WGS sequence"/>
</dbReference>
<dbReference type="PANTHER" id="PTHR43479">
    <property type="entry name" value="ACREF/ENVCD OPERON REPRESSOR-RELATED"/>
    <property type="match status" value="1"/>
</dbReference>
<keyword evidence="1 2" id="KW-0238">DNA-binding</keyword>
<comment type="caution">
    <text evidence="4">The sequence shown here is derived from an EMBL/GenBank/DDBJ whole genome shotgun (WGS) entry which is preliminary data.</text>
</comment>
<dbReference type="RefSeq" id="WP_200271161.1">
    <property type="nucleotide sequence ID" value="NZ_JAENHN010000046.1"/>
</dbReference>
<dbReference type="Pfam" id="PF00440">
    <property type="entry name" value="TetR_N"/>
    <property type="match status" value="1"/>
</dbReference>
<feature type="domain" description="HTH tetR-type" evidence="3">
    <location>
        <begin position="9"/>
        <end position="69"/>
    </location>
</feature>
<gene>
    <name evidence="4" type="ORF">JHL18_16350</name>
</gene>
<dbReference type="InterPro" id="IPR009057">
    <property type="entry name" value="Homeodomain-like_sf"/>
</dbReference>
<dbReference type="Pfam" id="PF14278">
    <property type="entry name" value="TetR_C_8"/>
    <property type="match status" value="1"/>
</dbReference>
<dbReference type="SUPFAM" id="SSF46689">
    <property type="entry name" value="Homeodomain-like"/>
    <property type="match status" value="1"/>
</dbReference>
<evidence type="ECO:0000256" key="2">
    <source>
        <dbReference type="PROSITE-ProRule" id="PRU00335"/>
    </source>
</evidence>
<feature type="DNA-binding region" description="H-T-H motif" evidence="2">
    <location>
        <begin position="32"/>
        <end position="51"/>
    </location>
</feature>
<dbReference type="InterPro" id="IPR001647">
    <property type="entry name" value="HTH_TetR"/>
</dbReference>
<dbReference type="PANTHER" id="PTHR43479:SF7">
    <property type="entry name" value="TETR-FAMILY TRANSCRIPTIONAL REGULATOR"/>
    <property type="match status" value="1"/>
</dbReference>
<sequence length="186" mass="21914">MGIYKDKREYIKSILAEAFWSLYEEKSLDKITVKEITDKAGYNRATFYVHFDDINDALKYIEDRIFEDFDKKFTDINVETYNQEELLKNTIELLKLNEKYYRVLLSSKGDPYFAVEHKEKLKKLFYANILKNGVLNEESSNFVVEYLVGGLISSLMYWFEEKPFSEVELFNNLSSLSYGSMKNISG</sequence>
<evidence type="ECO:0000313" key="5">
    <source>
        <dbReference type="Proteomes" id="UP000596739"/>
    </source>
</evidence>
<organism evidence="4 5">
    <name type="scientific">Clostridium yunnanense</name>
    <dbReference type="NCBI Taxonomy" id="2800325"/>
    <lineage>
        <taxon>Bacteria</taxon>
        <taxon>Bacillati</taxon>
        <taxon>Bacillota</taxon>
        <taxon>Clostridia</taxon>
        <taxon>Eubacteriales</taxon>
        <taxon>Clostridiaceae</taxon>
        <taxon>Clostridium</taxon>
    </lineage>
</organism>
<evidence type="ECO:0000313" key="4">
    <source>
        <dbReference type="EMBL" id="MBK1812195.1"/>
    </source>
</evidence>
<protein>
    <submittedName>
        <fullName evidence="4">TetR/AcrR family transcriptional regulator</fullName>
    </submittedName>
</protein>
<reference evidence="5" key="1">
    <citation type="submission" date="2021-01" db="EMBL/GenBank/DDBJ databases">
        <title>Genome public.</title>
        <authorList>
            <person name="Liu C."/>
            <person name="Sun Q."/>
        </authorList>
    </citation>
    <scope>NUCLEOTIDE SEQUENCE [LARGE SCALE GENOMIC DNA]</scope>
    <source>
        <strain evidence="5">YIM B02505</strain>
    </source>
</reference>
<dbReference type="InterPro" id="IPR050624">
    <property type="entry name" value="HTH-type_Tx_Regulator"/>
</dbReference>
<evidence type="ECO:0000259" key="3">
    <source>
        <dbReference type="PROSITE" id="PS50977"/>
    </source>
</evidence>
<proteinExistence type="predicted"/>
<dbReference type="EMBL" id="JAENHN010000046">
    <property type="protein sequence ID" value="MBK1812195.1"/>
    <property type="molecule type" value="Genomic_DNA"/>
</dbReference>
<dbReference type="PROSITE" id="PS50977">
    <property type="entry name" value="HTH_TETR_2"/>
    <property type="match status" value="1"/>
</dbReference>
<accession>A0ABS1ESA4</accession>
<dbReference type="Gene3D" id="1.10.357.10">
    <property type="entry name" value="Tetracycline Repressor, domain 2"/>
    <property type="match status" value="1"/>
</dbReference>
<evidence type="ECO:0000256" key="1">
    <source>
        <dbReference type="ARBA" id="ARBA00023125"/>
    </source>
</evidence>
<keyword evidence="5" id="KW-1185">Reference proteome</keyword>
<dbReference type="InterPro" id="IPR039532">
    <property type="entry name" value="TetR_C_Firmicutes"/>
</dbReference>
<name>A0ABS1ESA4_9CLOT</name>